<protein>
    <submittedName>
        <fullName evidence="7">E3 ubiquitin-protein ligase NEURL1B-like</fullName>
    </submittedName>
</protein>
<name>A0A8B8ES10_CRAVI</name>
<dbReference type="Gene3D" id="3.30.40.10">
    <property type="entry name" value="Zinc/RING finger domain, C3HC4 (zinc finger)"/>
    <property type="match status" value="1"/>
</dbReference>
<feature type="compositionally biased region" description="Polar residues" evidence="4">
    <location>
        <begin position="42"/>
        <end position="55"/>
    </location>
</feature>
<dbReference type="GeneID" id="111136283"/>
<dbReference type="CDD" id="cd16647">
    <property type="entry name" value="mRING-HC-C3HC5_NEU1"/>
    <property type="match status" value="1"/>
</dbReference>
<reference evidence="7" key="1">
    <citation type="submission" date="2025-08" db="UniProtKB">
        <authorList>
            <consortium name="RefSeq"/>
        </authorList>
    </citation>
    <scope>IDENTIFICATION</scope>
    <source>
        <tissue evidence="7">Whole sample</tissue>
    </source>
</reference>
<evidence type="ECO:0000259" key="5">
    <source>
        <dbReference type="PROSITE" id="PS50089"/>
    </source>
</evidence>
<dbReference type="AlphaFoldDB" id="A0A8B8ES10"/>
<dbReference type="KEGG" id="cvn:111136283"/>
<dbReference type="RefSeq" id="XP_022342739.1">
    <property type="nucleotide sequence ID" value="XM_022487031.1"/>
</dbReference>
<organism evidence="6 7">
    <name type="scientific">Crassostrea virginica</name>
    <name type="common">Eastern oyster</name>
    <dbReference type="NCBI Taxonomy" id="6565"/>
    <lineage>
        <taxon>Eukaryota</taxon>
        <taxon>Metazoa</taxon>
        <taxon>Spiralia</taxon>
        <taxon>Lophotrochozoa</taxon>
        <taxon>Mollusca</taxon>
        <taxon>Bivalvia</taxon>
        <taxon>Autobranchia</taxon>
        <taxon>Pteriomorphia</taxon>
        <taxon>Ostreida</taxon>
        <taxon>Ostreoidea</taxon>
        <taxon>Ostreidae</taxon>
        <taxon>Crassostrea</taxon>
    </lineage>
</organism>
<dbReference type="OrthoDB" id="6078042at2759"/>
<sequence>MRRFPHSWSGQGNTFNLQVGHTFNFYFGQASSPSNAPRAISGITNTHLDPGSYTSRPRDDDRSERLSMSRGDDRSERWSMSRDDDSSERSKFSRLNNEVNELRNLMEAFLETQAGSGANSGRTNGTRELDTAASSNHCVVCRDEVSNSVIYNCGHMCICQACGIQLKNRNSTCPVCRAPIRDIIRVYRN</sequence>
<evidence type="ECO:0000256" key="4">
    <source>
        <dbReference type="SAM" id="MobiDB-lite"/>
    </source>
</evidence>
<feature type="compositionally biased region" description="Basic and acidic residues" evidence="4">
    <location>
        <begin position="56"/>
        <end position="91"/>
    </location>
</feature>
<evidence type="ECO:0000256" key="1">
    <source>
        <dbReference type="ARBA" id="ARBA00022771"/>
    </source>
</evidence>
<keyword evidence="1 3" id="KW-0863">Zinc-finger</keyword>
<evidence type="ECO:0000256" key="3">
    <source>
        <dbReference type="PROSITE-ProRule" id="PRU00175"/>
    </source>
</evidence>
<evidence type="ECO:0000313" key="7">
    <source>
        <dbReference type="RefSeq" id="XP_022342739.1"/>
    </source>
</evidence>
<dbReference type="PANTHER" id="PTHR47820">
    <property type="entry name" value="BNAC05G24000D PROTEIN"/>
    <property type="match status" value="1"/>
</dbReference>
<proteinExistence type="predicted"/>
<gene>
    <name evidence="7" type="primary">LOC111136283</name>
</gene>
<evidence type="ECO:0000256" key="2">
    <source>
        <dbReference type="ARBA" id="ARBA00022833"/>
    </source>
</evidence>
<dbReference type="InterPro" id="IPR013083">
    <property type="entry name" value="Znf_RING/FYVE/PHD"/>
</dbReference>
<dbReference type="InterPro" id="IPR001841">
    <property type="entry name" value="Znf_RING"/>
</dbReference>
<feature type="domain" description="RING-type" evidence="5">
    <location>
        <begin position="138"/>
        <end position="177"/>
    </location>
</feature>
<accession>A0A8B8ES10</accession>
<dbReference type="Pfam" id="PF13920">
    <property type="entry name" value="zf-C3HC4_3"/>
    <property type="match status" value="1"/>
</dbReference>
<feature type="region of interest" description="Disordered" evidence="4">
    <location>
        <begin position="34"/>
        <end position="92"/>
    </location>
</feature>
<evidence type="ECO:0000313" key="6">
    <source>
        <dbReference type="Proteomes" id="UP000694844"/>
    </source>
</evidence>
<dbReference type="PANTHER" id="PTHR47820:SF3">
    <property type="entry name" value="OS07G0499800 PROTEIN"/>
    <property type="match status" value="1"/>
</dbReference>
<dbReference type="Proteomes" id="UP000694844">
    <property type="component" value="Chromosome 5"/>
</dbReference>
<dbReference type="SUPFAM" id="SSF57850">
    <property type="entry name" value="RING/U-box"/>
    <property type="match status" value="1"/>
</dbReference>
<keyword evidence="1 3" id="KW-0479">Metal-binding</keyword>
<keyword evidence="2" id="KW-0862">Zinc</keyword>
<dbReference type="GO" id="GO:0008270">
    <property type="term" value="F:zinc ion binding"/>
    <property type="evidence" value="ECO:0007669"/>
    <property type="project" value="UniProtKB-KW"/>
</dbReference>
<keyword evidence="6" id="KW-1185">Reference proteome</keyword>
<dbReference type="PROSITE" id="PS50089">
    <property type="entry name" value="ZF_RING_2"/>
    <property type="match status" value="1"/>
</dbReference>